<evidence type="ECO:0000313" key="2">
    <source>
        <dbReference type="Proteomes" id="UP001470230"/>
    </source>
</evidence>
<proteinExistence type="predicted"/>
<dbReference type="Proteomes" id="UP001470230">
    <property type="component" value="Unassembled WGS sequence"/>
</dbReference>
<dbReference type="Pfam" id="PF14249">
    <property type="entry name" value="Tocopherol_cycl"/>
    <property type="match status" value="1"/>
</dbReference>
<evidence type="ECO:0008006" key="3">
    <source>
        <dbReference type="Google" id="ProtNLM"/>
    </source>
</evidence>
<protein>
    <recommendedName>
        <fullName evidence="3">Tocopherol cyclase</fullName>
    </recommendedName>
</protein>
<dbReference type="InterPro" id="IPR025893">
    <property type="entry name" value="Tocopherol_cyclase"/>
</dbReference>
<comment type="caution">
    <text evidence="1">The sequence shown here is derived from an EMBL/GenBank/DDBJ whole genome shotgun (WGS) entry which is preliminary data.</text>
</comment>
<keyword evidence="2" id="KW-1185">Reference proteome</keyword>
<evidence type="ECO:0000313" key="1">
    <source>
        <dbReference type="EMBL" id="KAK8839057.1"/>
    </source>
</evidence>
<gene>
    <name evidence="1" type="ORF">M9Y10_032523</name>
</gene>
<accession>A0ABR2H0A4</accession>
<dbReference type="EMBL" id="JAPFFF010000053">
    <property type="protein sequence ID" value="KAK8839057.1"/>
    <property type="molecule type" value="Genomic_DNA"/>
</dbReference>
<reference evidence="1 2" key="1">
    <citation type="submission" date="2024-04" db="EMBL/GenBank/DDBJ databases">
        <title>Tritrichomonas musculus Genome.</title>
        <authorList>
            <person name="Alves-Ferreira E."/>
            <person name="Grigg M."/>
            <person name="Lorenzi H."/>
            <person name="Galac M."/>
        </authorList>
    </citation>
    <scope>NUCLEOTIDE SEQUENCE [LARGE SCALE GENOMIC DNA]</scope>
    <source>
        <strain evidence="1 2">EAF2021</strain>
    </source>
</reference>
<sequence>MCQSGEMSWNLKIEKKVAYNVGFGASKIFRTLQLFEMFWHAEGMKSSFSGEILWNGQKYKVSPENCYGYSDKNWGQNFTSPWVWLSSNNLTSEVTGKKLNNSVFDIGGGRPKIGFIALPRKLLSAFWYEGQSFEFNFSKFWTFPRTTFNCYETEKQIVWNVVQSTWNSKIDVKITCEKDEMLFVNYEAPTGEKRHNRLWNGGNGKGTIELYKNGKMIDRILAKNIGCEYGVYDD</sequence>
<organism evidence="1 2">
    <name type="scientific">Tritrichomonas musculus</name>
    <dbReference type="NCBI Taxonomy" id="1915356"/>
    <lineage>
        <taxon>Eukaryota</taxon>
        <taxon>Metamonada</taxon>
        <taxon>Parabasalia</taxon>
        <taxon>Tritrichomonadida</taxon>
        <taxon>Tritrichomonadidae</taxon>
        <taxon>Tritrichomonas</taxon>
    </lineage>
</organism>
<name>A0ABR2H0A4_9EUKA</name>
<dbReference type="SUPFAM" id="SSF159245">
    <property type="entry name" value="AttH-like"/>
    <property type="match status" value="1"/>
</dbReference>